<dbReference type="GO" id="GO:0003677">
    <property type="term" value="F:DNA binding"/>
    <property type="evidence" value="ECO:0007669"/>
    <property type="project" value="UniProtKB-KW"/>
</dbReference>
<evidence type="ECO:0000256" key="2">
    <source>
        <dbReference type="SAM" id="MobiDB-lite"/>
    </source>
</evidence>
<dbReference type="CDD" id="cd00592">
    <property type="entry name" value="HTH_MerR-like"/>
    <property type="match status" value="1"/>
</dbReference>
<protein>
    <submittedName>
        <fullName evidence="4">MerR family transcriptional regulator</fullName>
    </submittedName>
</protein>
<dbReference type="AlphaFoldDB" id="A0AAU8N2T6"/>
<dbReference type="EMBL" id="CP159989">
    <property type="protein sequence ID" value="XCP81737.1"/>
    <property type="molecule type" value="Genomic_DNA"/>
</dbReference>
<sequence length="285" mass="30659">MRVAEIARLTGTTVRAVRHYHSLGLLPVPAERGGWRDYDLSHVARLSRIRWLVRAGVPLSAVARVLDGAENGGPGADHAPTGADDGPVSRDLAAALTSVEAHLEEVAAQRDMLAALLERAREGMSVSPMPPRMAAFFDRMEAAAPDERTRAAVRADRDAVDLACYRGQMPAEAELLFPDPGTDDDAATLADYGRAGEGLDEEEAEAMAAEMLNRLMRRAGPERLRALARSADREAIRALFQLFSSFEQLGSAYARALERGLLEAIDDWGQGRGPGTDHEGAPSAP</sequence>
<dbReference type="Gene3D" id="1.10.1660.10">
    <property type="match status" value="1"/>
</dbReference>
<feature type="domain" description="HTH merR-type" evidence="3">
    <location>
        <begin position="1"/>
        <end position="68"/>
    </location>
</feature>
<dbReference type="InterPro" id="IPR000551">
    <property type="entry name" value="MerR-type_HTH_dom"/>
</dbReference>
<dbReference type="Pfam" id="PF13411">
    <property type="entry name" value="MerR_1"/>
    <property type="match status" value="1"/>
</dbReference>
<proteinExistence type="predicted"/>
<dbReference type="SMART" id="SM00422">
    <property type="entry name" value="HTH_MERR"/>
    <property type="match status" value="1"/>
</dbReference>
<gene>
    <name evidence="4" type="ORF">ABXS69_06905</name>
</gene>
<feature type="region of interest" description="Disordered" evidence="2">
    <location>
        <begin position="266"/>
        <end position="285"/>
    </location>
</feature>
<evidence type="ECO:0000259" key="3">
    <source>
        <dbReference type="PROSITE" id="PS50937"/>
    </source>
</evidence>
<dbReference type="PANTHER" id="PTHR30204">
    <property type="entry name" value="REDOX-CYCLING DRUG-SENSING TRANSCRIPTIONAL ACTIVATOR SOXR"/>
    <property type="match status" value="1"/>
</dbReference>
<name>A0AAU8N2T6_9ACTO</name>
<dbReference type="GO" id="GO:0003700">
    <property type="term" value="F:DNA-binding transcription factor activity"/>
    <property type="evidence" value="ECO:0007669"/>
    <property type="project" value="InterPro"/>
</dbReference>
<feature type="compositionally biased region" description="Basic and acidic residues" evidence="2">
    <location>
        <begin position="275"/>
        <end position="285"/>
    </location>
</feature>
<dbReference type="PANTHER" id="PTHR30204:SF93">
    <property type="entry name" value="HTH MERR-TYPE DOMAIN-CONTAINING PROTEIN"/>
    <property type="match status" value="1"/>
</dbReference>
<reference evidence="4" key="1">
    <citation type="submission" date="2024-05" db="EMBL/GenBank/DDBJ databases">
        <title>Draft genome assemblies of 36 bacteria isolated from hibernating arctic ground squirrels.</title>
        <authorList>
            <person name="McKee H."/>
            <person name="Mullen L."/>
            <person name="Drown D.M."/>
            <person name="Duddleston K.N."/>
        </authorList>
    </citation>
    <scope>NUCLEOTIDE SEQUENCE</scope>
    <source>
        <strain evidence="4">AR004</strain>
    </source>
</reference>
<dbReference type="PROSITE" id="PS50937">
    <property type="entry name" value="HTH_MERR_2"/>
    <property type="match status" value="1"/>
</dbReference>
<dbReference type="RefSeq" id="WP_366179993.1">
    <property type="nucleotide sequence ID" value="NZ_CP159989.1"/>
</dbReference>
<dbReference type="InterPro" id="IPR009061">
    <property type="entry name" value="DNA-bd_dom_put_sf"/>
</dbReference>
<dbReference type="InterPro" id="IPR047057">
    <property type="entry name" value="MerR_fam"/>
</dbReference>
<accession>A0AAU8N2T6</accession>
<evidence type="ECO:0000256" key="1">
    <source>
        <dbReference type="ARBA" id="ARBA00023125"/>
    </source>
</evidence>
<keyword evidence="1" id="KW-0238">DNA-binding</keyword>
<dbReference type="SUPFAM" id="SSF46955">
    <property type="entry name" value="Putative DNA-binding domain"/>
    <property type="match status" value="1"/>
</dbReference>
<evidence type="ECO:0000313" key="4">
    <source>
        <dbReference type="EMBL" id="XCP81737.1"/>
    </source>
</evidence>
<organism evidence="4">
    <name type="scientific">Actinomyces timonensis</name>
    <dbReference type="NCBI Taxonomy" id="1288391"/>
    <lineage>
        <taxon>Bacteria</taxon>
        <taxon>Bacillati</taxon>
        <taxon>Actinomycetota</taxon>
        <taxon>Actinomycetes</taxon>
        <taxon>Actinomycetales</taxon>
        <taxon>Actinomycetaceae</taxon>
        <taxon>Actinomyces</taxon>
    </lineage>
</organism>